<keyword evidence="3" id="KW-1185">Reference proteome</keyword>
<keyword evidence="1" id="KW-1133">Transmembrane helix</keyword>
<evidence type="ECO:0000313" key="2">
    <source>
        <dbReference type="EMBL" id="QJY51235.1"/>
    </source>
</evidence>
<dbReference type="KEGG" id="pbro:HOP40_35225"/>
<keyword evidence="2" id="KW-0614">Plasmid</keyword>
<keyword evidence="1" id="KW-0812">Transmembrane</keyword>
<dbReference type="Proteomes" id="UP000505377">
    <property type="component" value="Plasmid unnamed3"/>
</dbReference>
<dbReference type="Pfam" id="PF10935">
    <property type="entry name" value="DUF2637"/>
    <property type="match status" value="1"/>
</dbReference>
<dbReference type="AlphaFoldDB" id="A0A6M6JUZ1"/>
<organism evidence="2 3">
    <name type="scientific">Pseudonocardia broussonetiae</name>
    <dbReference type="NCBI Taxonomy" id="2736640"/>
    <lineage>
        <taxon>Bacteria</taxon>
        <taxon>Bacillati</taxon>
        <taxon>Actinomycetota</taxon>
        <taxon>Actinomycetes</taxon>
        <taxon>Pseudonocardiales</taxon>
        <taxon>Pseudonocardiaceae</taxon>
        <taxon>Pseudonocardia</taxon>
    </lineage>
</organism>
<geneLocation type="plasmid" evidence="2 3">
    <name>unnamed3</name>
</geneLocation>
<feature type="transmembrane region" description="Helical" evidence="1">
    <location>
        <begin position="48"/>
        <end position="70"/>
    </location>
</feature>
<dbReference type="EMBL" id="CP053567">
    <property type="protein sequence ID" value="QJY51235.1"/>
    <property type="molecule type" value="Genomic_DNA"/>
</dbReference>
<feature type="transmembrane region" description="Helical" evidence="1">
    <location>
        <begin position="108"/>
        <end position="130"/>
    </location>
</feature>
<accession>A0A6M6JUZ1</accession>
<sequence>MMPPAVGEWWVRTWPGLLGVVVVLTVAAPAAVASYLHARTVVARHDPVMAPFLPLSVDGMLLAALVVMWVRRRRGVPVGRGPWAAFVFGIVVTIAANSAAVVEPSVEAYAVNLFPPVALAVALELVALVAGRTTRTADRTTETADRTTETADRTTETTAAALAVVEPLDEPDVDELLPAVREWIERHDGMPSQRQLRTEFGVGADRARRLMEAA</sequence>
<name>A0A6M6JUZ1_9PSEU</name>
<evidence type="ECO:0000313" key="3">
    <source>
        <dbReference type="Proteomes" id="UP000505377"/>
    </source>
</evidence>
<reference evidence="2 3" key="1">
    <citation type="submission" date="2020-05" db="EMBL/GenBank/DDBJ databases">
        <authorList>
            <person name="Mo P."/>
        </authorList>
    </citation>
    <scope>NUCLEOTIDE SEQUENCE [LARGE SCALE GENOMIC DNA]</scope>
    <source>
        <strain evidence="2 3">Gen01</strain>
        <plasmid evidence="2 3">unnamed3</plasmid>
    </source>
</reference>
<gene>
    <name evidence="2" type="ORF">HOP40_35225</name>
</gene>
<dbReference type="InterPro" id="IPR021235">
    <property type="entry name" value="DUF2637"/>
</dbReference>
<feature type="transmembrane region" description="Helical" evidence="1">
    <location>
        <begin position="82"/>
        <end position="102"/>
    </location>
</feature>
<proteinExistence type="predicted"/>
<evidence type="ECO:0000256" key="1">
    <source>
        <dbReference type="SAM" id="Phobius"/>
    </source>
</evidence>
<protein>
    <submittedName>
        <fullName evidence="2">DUF2637 domain-containing protein</fullName>
    </submittedName>
</protein>
<keyword evidence="1" id="KW-0472">Membrane</keyword>